<accession>Q4JN21</accession>
<reference evidence="6" key="1">
    <citation type="journal article" date="2005" name="PLoS Biol.">
        <title>New insights into metabolic properties of marine bacteria encoding proteorhodopsins.</title>
        <authorList>
            <person name="Sabehi G."/>
            <person name="Loy A."/>
            <person name="Jung K.H."/>
            <person name="Partha R."/>
            <person name="Spudich J.L."/>
            <person name="Isaacson T."/>
            <person name="Hirschberg J."/>
            <person name="Wagner M."/>
            <person name="Beja O."/>
        </authorList>
    </citation>
    <scope>NUCLEOTIDE SEQUENCE</scope>
</reference>
<keyword evidence="6" id="KW-0560">Oxidoreductase</keyword>
<evidence type="ECO:0000313" key="6">
    <source>
        <dbReference type="EMBL" id="AAY89976.1"/>
    </source>
</evidence>
<sequence length="100" mass="11342">MIVTLCSTDAFSENNMLEIIHKKHSYLVAKVNEEYFVVDNMCSHENSELILGCLKDKTIKCSLHGSYFDLETGEALNEPADEPIKTYPTIIEDNNICIEL</sequence>
<evidence type="ECO:0000259" key="5">
    <source>
        <dbReference type="PROSITE" id="PS51296"/>
    </source>
</evidence>
<feature type="domain" description="Rieske" evidence="5">
    <location>
        <begin position="26"/>
        <end position="98"/>
    </location>
</feature>
<dbReference type="EMBL" id="DQ068067">
    <property type="protein sequence ID" value="AAY89976.1"/>
    <property type="molecule type" value="Genomic_DNA"/>
</dbReference>
<proteinExistence type="predicted"/>
<dbReference type="Pfam" id="PF00355">
    <property type="entry name" value="Rieske"/>
    <property type="match status" value="1"/>
</dbReference>
<evidence type="ECO:0000256" key="1">
    <source>
        <dbReference type="ARBA" id="ARBA00022714"/>
    </source>
</evidence>
<evidence type="ECO:0000256" key="2">
    <source>
        <dbReference type="ARBA" id="ARBA00022723"/>
    </source>
</evidence>
<dbReference type="InterPro" id="IPR017941">
    <property type="entry name" value="Rieske_2Fe-2S"/>
</dbReference>
<gene>
    <name evidence="6" type="primary">hcaC</name>
</gene>
<keyword evidence="2" id="KW-0479">Metal-binding</keyword>
<dbReference type="Gene3D" id="2.102.10.10">
    <property type="entry name" value="Rieske [2Fe-2S] iron-sulphur domain"/>
    <property type="match status" value="1"/>
</dbReference>
<dbReference type="PANTHER" id="PTHR21496">
    <property type="entry name" value="FERREDOXIN-RELATED"/>
    <property type="match status" value="1"/>
</dbReference>
<keyword evidence="3" id="KW-0408">Iron</keyword>
<dbReference type="CDD" id="cd03528">
    <property type="entry name" value="Rieske_RO_ferredoxin"/>
    <property type="match status" value="1"/>
</dbReference>
<evidence type="ECO:0000256" key="4">
    <source>
        <dbReference type="ARBA" id="ARBA00023014"/>
    </source>
</evidence>
<dbReference type="GO" id="GO:0046872">
    <property type="term" value="F:metal ion binding"/>
    <property type="evidence" value="ECO:0007669"/>
    <property type="project" value="UniProtKB-KW"/>
</dbReference>
<dbReference type="GO" id="GO:0051537">
    <property type="term" value="F:2 iron, 2 sulfur cluster binding"/>
    <property type="evidence" value="ECO:0007669"/>
    <property type="project" value="UniProtKB-KW"/>
</dbReference>
<protein>
    <submittedName>
        <fullName evidence="6">Predicted 3-phenylpropionate dioxygenase ferredoxin subunit (Digoxigenin ferredoxin subunit)</fullName>
    </submittedName>
</protein>
<dbReference type="AlphaFoldDB" id="Q4JN21"/>
<name>Q4JN21_9BACT</name>
<dbReference type="InterPro" id="IPR036922">
    <property type="entry name" value="Rieske_2Fe-2S_sf"/>
</dbReference>
<dbReference type="GO" id="GO:0051213">
    <property type="term" value="F:dioxygenase activity"/>
    <property type="evidence" value="ECO:0007669"/>
    <property type="project" value="UniProtKB-KW"/>
</dbReference>
<dbReference type="PANTHER" id="PTHR21496:SF23">
    <property type="entry name" value="3-PHENYLPROPIONATE_CINNAMIC ACID DIOXYGENASE FERREDOXIN SUBUNIT"/>
    <property type="match status" value="1"/>
</dbReference>
<evidence type="ECO:0000256" key="3">
    <source>
        <dbReference type="ARBA" id="ARBA00023004"/>
    </source>
</evidence>
<dbReference type="PROSITE" id="PS51296">
    <property type="entry name" value="RIESKE"/>
    <property type="match status" value="1"/>
</dbReference>
<dbReference type="SUPFAM" id="SSF50022">
    <property type="entry name" value="ISP domain"/>
    <property type="match status" value="1"/>
</dbReference>
<keyword evidence="4" id="KW-0411">Iron-sulfur</keyword>
<keyword evidence="6" id="KW-0223">Dioxygenase</keyword>
<organism evidence="6">
    <name type="scientific">uncultured bacterium BAC13K9BAC</name>
    <dbReference type="NCBI Taxonomy" id="332979"/>
    <lineage>
        <taxon>Bacteria</taxon>
        <taxon>environmental samples</taxon>
    </lineage>
</organism>
<keyword evidence="1" id="KW-0001">2Fe-2S</keyword>